<dbReference type="Gene3D" id="3.40.50.150">
    <property type="entry name" value="Vaccinia Virus protein VP39"/>
    <property type="match status" value="1"/>
</dbReference>
<name>A0A0D2FGN7_9EURO</name>
<dbReference type="PANTHER" id="PTHR43712">
    <property type="entry name" value="PUTATIVE (AFU_ORTHOLOGUE AFUA_4G14580)-RELATED"/>
    <property type="match status" value="1"/>
</dbReference>
<protein>
    <recommendedName>
        <fullName evidence="5">O-methyltransferase C-terminal domain-containing protein</fullName>
    </recommendedName>
</protein>
<dbReference type="GO" id="GO:0008171">
    <property type="term" value="F:O-methyltransferase activity"/>
    <property type="evidence" value="ECO:0007669"/>
    <property type="project" value="InterPro"/>
</dbReference>
<evidence type="ECO:0000313" key="7">
    <source>
        <dbReference type="Proteomes" id="UP000054342"/>
    </source>
</evidence>
<keyword evidence="7" id="KW-1185">Reference proteome</keyword>
<evidence type="ECO:0000256" key="3">
    <source>
        <dbReference type="ARBA" id="ARBA00022691"/>
    </source>
</evidence>
<evidence type="ECO:0000256" key="1">
    <source>
        <dbReference type="ARBA" id="ARBA00022603"/>
    </source>
</evidence>
<dbReference type="InterPro" id="IPR016461">
    <property type="entry name" value="COMT-like"/>
</dbReference>
<feature type="domain" description="O-methyltransferase C-terminal" evidence="5">
    <location>
        <begin position="8"/>
        <end position="183"/>
    </location>
</feature>
<dbReference type="GeneID" id="25325667"/>
<dbReference type="InterPro" id="IPR029063">
    <property type="entry name" value="SAM-dependent_MTases_sf"/>
</dbReference>
<dbReference type="STRING" id="348802.A0A0D2FGN7"/>
<proteinExistence type="inferred from homology"/>
<evidence type="ECO:0000259" key="5">
    <source>
        <dbReference type="Pfam" id="PF00891"/>
    </source>
</evidence>
<dbReference type="SUPFAM" id="SSF53335">
    <property type="entry name" value="S-adenosyl-L-methionine-dependent methyltransferases"/>
    <property type="match status" value="1"/>
</dbReference>
<evidence type="ECO:0000256" key="4">
    <source>
        <dbReference type="ARBA" id="ARBA00038277"/>
    </source>
</evidence>
<organism evidence="6 7">
    <name type="scientific">Exophiala xenobiotica</name>
    <dbReference type="NCBI Taxonomy" id="348802"/>
    <lineage>
        <taxon>Eukaryota</taxon>
        <taxon>Fungi</taxon>
        <taxon>Dikarya</taxon>
        <taxon>Ascomycota</taxon>
        <taxon>Pezizomycotina</taxon>
        <taxon>Eurotiomycetes</taxon>
        <taxon>Chaetothyriomycetidae</taxon>
        <taxon>Chaetothyriales</taxon>
        <taxon>Herpotrichiellaceae</taxon>
        <taxon>Exophiala</taxon>
    </lineage>
</organism>
<dbReference type="HOGENOM" id="CLU_005533_6_0_1"/>
<dbReference type="OrthoDB" id="1606438at2759"/>
<accession>A0A0D2FGN7</accession>
<evidence type="ECO:0000313" key="6">
    <source>
        <dbReference type="EMBL" id="KIW59304.1"/>
    </source>
</evidence>
<keyword evidence="2" id="KW-0808">Transferase</keyword>
<dbReference type="GO" id="GO:0032259">
    <property type="term" value="P:methylation"/>
    <property type="evidence" value="ECO:0007669"/>
    <property type="project" value="UniProtKB-KW"/>
</dbReference>
<dbReference type="RefSeq" id="XP_013319888.1">
    <property type="nucleotide sequence ID" value="XM_013464434.1"/>
</dbReference>
<dbReference type="PROSITE" id="PS51683">
    <property type="entry name" value="SAM_OMT_II"/>
    <property type="match status" value="1"/>
</dbReference>
<dbReference type="AlphaFoldDB" id="A0A0D2FGN7"/>
<reference evidence="6 7" key="1">
    <citation type="submission" date="2015-01" db="EMBL/GenBank/DDBJ databases">
        <title>The Genome Sequence of Exophiala xenobiotica CBS118157.</title>
        <authorList>
            <consortium name="The Broad Institute Genomics Platform"/>
            <person name="Cuomo C."/>
            <person name="de Hoog S."/>
            <person name="Gorbushina A."/>
            <person name="Stielow B."/>
            <person name="Teixiera M."/>
            <person name="Abouelleil A."/>
            <person name="Chapman S.B."/>
            <person name="Priest M."/>
            <person name="Young S.K."/>
            <person name="Wortman J."/>
            <person name="Nusbaum C."/>
            <person name="Birren B."/>
        </authorList>
    </citation>
    <scope>NUCLEOTIDE SEQUENCE [LARGE SCALE GENOMIC DNA]</scope>
    <source>
        <strain evidence="6 7">CBS 118157</strain>
    </source>
</reference>
<comment type="similarity">
    <text evidence="4">Belongs to the class I-like SAM-binding methyltransferase superfamily. Cation-independent O-methyltransferase family.</text>
</comment>
<evidence type="ECO:0000256" key="2">
    <source>
        <dbReference type="ARBA" id="ARBA00022679"/>
    </source>
</evidence>
<dbReference type="Proteomes" id="UP000054342">
    <property type="component" value="Unassembled WGS sequence"/>
</dbReference>
<dbReference type="EMBL" id="KN847318">
    <property type="protein sequence ID" value="KIW59304.1"/>
    <property type="molecule type" value="Genomic_DNA"/>
</dbReference>
<sequence length="217" mass="24105">MERFMGAMRMLSERESFDVKYLVEGYSWKALGKGLVVDVGGSFGHCSYAIAATAPDLSFVVQDLDEVVQAAKTGQVKDQKEENIKFEAHDFFEPQPIKNADVYLLRFICHDHSDKYAAKILANIVSTMGPTSRIIIMDGVTPPPGTLSRAEERKLRVMDMNMMISFNSGERDLDGWTSLFKMADSRLGLRHIVTPPGSALSIMELDLRGPDSILSPV</sequence>
<dbReference type="PANTHER" id="PTHR43712:SF5">
    <property type="entry name" value="O-METHYLTRANSFERASE ASQN-RELATED"/>
    <property type="match status" value="1"/>
</dbReference>
<keyword evidence="3" id="KW-0949">S-adenosyl-L-methionine</keyword>
<gene>
    <name evidence="6" type="ORF">PV05_03759</name>
</gene>
<keyword evidence="1" id="KW-0489">Methyltransferase</keyword>
<dbReference type="InterPro" id="IPR001077">
    <property type="entry name" value="COMT_C"/>
</dbReference>
<dbReference type="Pfam" id="PF00891">
    <property type="entry name" value="Methyltransf_2"/>
    <property type="match status" value="1"/>
</dbReference>